<keyword evidence="1" id="KW-0880">Kelch repeat</keyword>
<dbReference type="Proteomes" id="UP001497497">
    <property type="component" value="Unassembled WGS sequence"/>
</dbReference>
<gene>
    <name evidence="3" type="ORF">GSLYS_00001308001</name>
</gene>
<comment type="caution">
    <text evidence="3">The sequence shown here is derived from an EMBL/GenBank/DDBJ whole genome shotgun (WGS) entry which is preliminary data.</text>
</comment>
<evidence type="ECO:0000313" key="3">
    <source>
        <dbReference type="EMBL" id="CAL1527131.1"/>
    </source>
</evidence>
<dbReference type="PANTHER" id="PTHR46228">
    <property type="entry name" value="KELCH DOMAIN-CONTAINING PROTEIN"/>
    <property type="match status" value="1"/>
</dbReference>
<accession>A0AAV2H1T9</accession>
<protein>
    <submittedName>
        <fullName evidence="3">Uncharacterized protein</fullName>
    </submittedName>
</protein>
<organism evidence="3 4">
    <name type="scientific">Lymnaea stagnalis</name>
    <name type="common">Great pond snail</name>
    <name type="synonym">Helix stagnalis</name>
    <dbReference type="NCBI Taxonomy" id="6523"/>
    <lineage>
        <taxon>Eukaryota</taxon>
        <taxon>Metazoa</taxon>
        <taxon>Spiralia</taxon>
        <taxon>Lophotrochozoa</taxon>
        <taxon>Mollusca</taxon>
        <taxon>Gastropoda</taxon>
        <taxon>Heterobranchia</taxon>
        <taxon>Euthyneura</taxon>
        <taxon>Panpulmonata</taxon>
        <taxon>Hygrophila</taxon>
        <taxon>Lymnaeoidea</taxon>
        <taxon>Lymnaeidae</taxon>
        <taxon>Lymnaea</taxon>
    </lineage>
</organism>
<dbReference type="Pfam" id="PF24681">
    <property type="entry name" value="Kelch_KLHDC2_KLHL20_DRC7"/>
    <property type="match status" value="2"/>
</dbReference>
<dbReference type="AlphaFoldDB" id="A0AAV2H1T9"/>
<reference evidence="3 4" key="1">
    <citation type="submission" date="2024-04" db="EMBL/GenBank/DDBJ databases">
        <authorList>
            <consortium name="Genoscope - CEA"/>
            <person name="William W."/>
        </authorList>
    </citation>
    <scope>NUCLEOTIDE SEQUENCE [LARGE SCALE GENOMIC DNA]</scope>
</reference>
<proteinExistence type="predicted"/>
<dbReference type="SUPFAM" id="SSF117281">
    <property type="entry name" value="Kelch motif"/>
    <property type="match status" value="2"/>
</dbReference>
<evidence type="ECO:0000313" key="4">
    <source>
        <dbReference type="Proteomes" id="UP001497497"/>
    </source>
</evidence>
<keyword evidence="4" id="KW-1185">Reference proteome</keyword>
<dbReference type="EMBL" id="CAXITT010000012">
    <property type="protein sequence ID" value="CAL1527131.1"/>
    <property type="molecule type" value="Genomic_DNA"/>
</dbReference>
<dbReference type="PANTHER" id="PTHR46228:SF2">
    <property type="entry name" value="KELCH REPEAT PROTEIN (AFU_ORTHOLOGUE AFUA_4G14350)"/>
    <property type="match status" value="1"/>
</dbReference>
<dbReference type="Gene3D" id="2.120.10.80">
    <property type="entry name" value="Kelch-type beta propeller"/>
    <property type="match status" value="2"/>
</dbReference>
<keyword evidence="2" id="KW-0677">Repeat</keyword>
<dbReference type="InterPro" id="IPR015915">
    <property type="entry name" value="Kelch-typ_b-propeller"/>
</dbReference>
<name>A0AAV2H1T9_LYMST</name>
<sequence length="441" mass="49893">MSKQQTCLSLLPAWQAAKVPSEVFCQERCGHNAVCINNELIIWGGYNNLADNGAQYCPTNVLWSFSIELDRWLCVKTSAELPECSSGACSAILWPYWYLFCGHNYNGNSNSISRIDLCTLKWECLKVSGKIISPRDKASSWVFLKKIYCFGGFGPRLDHDFLWCPDEDTFTDDPGVSLPAEAEISRMGWNDQLVYFDTEKLEWVLVHCQGEKPSSRAAHATVCINTKVYLFGGRHSTHRLNDLHCLDLESHTWSGMISCTGNIPEKRSWHSMTHVGKNEIMMYGGFSGFEIPLDDIWMLNVESFSWTSIKHSTGLPRLWHTASINSLGDILIFGGCSNNILDIEANLETSDKVILIRTEPFSLERLCLHSVYKNKKYTYEGWNLLPKCLQEWLRLKSAADQDKSYAFRSNVLLGLGPSLSDLALLSEEEAEKCKLALRLIV</sequence>
<evidence type="ECO:0000256" key="1">
    <source>
        <dbReference type="ARBA" id="ARBA00022441"/>
    </source>
</evidence>
<evidence type="ECO:0000256" key="2">
    <source>
        <dbReference type="ARBA" id="ARBA00022737"/>
    </source>
</evidence>